<dbReference type="EMBL" id="JAHUTI010059189">
    <property type="protein sequence ID" value="MED6250723.1"/>
    <property type="molecule type" value="Genomic_DNA"/>
</dbReference>
<accession>A0ABU7BMD4</accession>
<proteinExistence type="predicted"/>
<evidence type="ECO:0000313" key="1">
    <source>
        <dbReference type="EMBL" id="MED6250723.1"/>
    </source>
</evidence>
<comment type="caution">
    <text evidence="1">The sequence shown here is derived from an EMBL/GenBank/DDBJ whole genome shotgun (WGS) entry which is preliminary data.</text>
</comment>
<dbReference type="Proteomes" id="UP001345963">
    <property type="component" value="Unassembled WGS sequence"/>
</dbReference>
<sequence>LSANHTELTVTGESRNFSGTDPLCEGVELTVRKQRPLLTKKCPSSQRRAHLIDF</sequence>
<keyword evidence="2" id="KW-1185">Reference proteome</keyword>
<evidence type="ECO:0000313" key="2">
    <source>
        <dbReference type="Proteomes" id="UP001345963"/>
    </source>
</evidence>
<gene>
    <name evidence="1" type="ORF">ATANTOWER_007026</name>
</gene>
<feature type="non-terminal residue" evidence="1">
    <location>
        <position position="1"/>
    </location>
</feature>
<protein>
    <submittedName>
        <fullName evidence="1">Uncharacterized protein</fullName>
    </submittedName>
</protein>
<reference evidence="1 2" key="1">
    <citation type="submission" date="2021-07" db="EMBL/GenBank/DDBJ databases">
        <authorList>
            <person name="Palmer J.M."/>
        </authorList>
    </citation>
    <scope>NUCLEOTIDE SEQUENCE [LARGE SCALE GENOMIC DNA]</scope>
    <source>
        <strain evidence="1 2">AT_MEX2019</strain>
        <tissue evidence="1">Muscle</tissue>
    </source>
</reference>
<name>A0ABU7BMD4_9TELE</name>
<organism evidence="1 2">
    <name type="scientific">Ataeniobius toweri</name>
    <dbReference type="NCBI Taxonomy" id="208326"/>
    <lineage>
        <taxon>Eukaryota</taxon>
        <taxon>Metazoa</taxon>
        <taxon>Chordata</taxon>
        <taxon>Craniata</taxon>
        <taxon>Vertebrata</taxon>
        <taxon>Euteleostomi</taxon>
        <taxon>Actinopterygii</taxon>
        <taxon>Neopterygii</taxon>
        <taxon>Teleostei</taxon>
        <taxon>Neoteleostei</taxon>
        <taxon>Acanthomorphata</taxon>
        <taxon>Ovalentaria</taxon>
        <taxon>Atherinomorphae</taxon>
        <taxon>Cyprinodontiformes</taxon>
        <taxon>Goodeidae</taxon>
        <taxon>Ataeniobius</taxon>
    </lineage>
</organism>